<evidence type="ECO:0000313" key="2">
    <source>
        <dbReference type="Proteomes" id="UP001065174"/>
    </source>
</evidence>
<dbReference type="Proteomes" id="UP001065174">
    <property type="component" value="Chromosome"/>
</dbReference>
<dbReference type="RefSeq" id="WP_262308513.1">
    <property type="nucleotide sequence ID" value="NZ_CP106679.1"/>
</dbReference>
<name>A0ABY6CKZ5_9BACT</name>
<keyword evidence="2" id="KW-1185">Reference proteome</keyword>
<proteinExistence type="predicted"/>
<reference evidence="1" key="1">
    <citation type="submission" date="2022-09" db="EMBL/GenBank/DDBJ databases">
        <title>Comparative genomics and taxonomic characterization of three novel marine species of genus Reichenbachiella exhibiting antioxidant and polysaccharide degradation activities.</title>
        <authorList>
            <person name="Muhammad N."/>
            <person name="Lee Y.-J."/>
            <person name="Ko J."/>
            <person name="Kim S.-G."/>
        </authorList>
    </citation>
    <scope>NUCLEOTIDE SEQUENCE</scope>
    <source>
        <strain evidence="1">BKB1-1</strain>
    </source>
</reference>
<dbReference type="EMBL" id="CP106679">
    <property type="protein sequence ID" value="UXP31069.1"/>
    <property type="molecule type" value="Genomic_DNA"/>
</dbReference>
<sequence length="60" mass="7311">MIYLWHNSEKKEIKMGHRDMLKEEYKTHDQQDISVLHILDYSEVNLAKKIISQFQNTMNF</sequence>
<accession>A0ABY6CKZ5</accession>
<evidence type="ECO:0000313" key="1">
    <source>
        <dbReference type="EMBL" id="UXP31069.1"/>
    </source>
</evidence>
<organism evidence="1 2">
    <name type="scientific">Reichenbachiella agarivorans</name>
    <dbReference type="NCBI Taxonomy" id="2979464"/>
    <lineage>
        <taxon>Bacteria</taxon>
        <taxon>Pseudomonadati</taxon>
        <taxon>Bacteroidota</taxon>
        <taxon>Cytophagia</taxon>
        <taxon>Cytophagales</taxon>
        <taxon>Reichenbachiellaceae</taxon>
        <taxon>Reichenbachiella</taxon>
    </lineage>
</organism>
<protein>
    <submittedName>
        <fullName evidence="1">Uncharacterized protein</fullName>
    </submittedName>
</protein>
<gene>
    <name evidence="1" type="ORF">N6H18_11980</name>
</gene>